<dbReference type="RefSeq" id="WP_150941979.1">
    <property type="nucleotide sequence ID" value="NZ_VCMV01000003.1"/>
</dbReference>
<name>A0A5N3PGR0_9HYPH</name>
<dbReference type="EMBL" id="VCMV01000003">
    <property type="protein sequence ID" value="KAB0268922.1"/>
    <property type="molecule type" value="Genomic_DNA"/>
</dbReference>
<evidence type="ECO:0000313" key="2">
    <source>
        <dbReference type="EMBL" id="KAB0268922.1"/>
    </source>
</evidence>
<dbReference type="SUPFAM" id="SSF52266">
    <property type="entry name" value="SGNH hydrolase"/>
    <property type="match status" value="1"/>
</dbReference>
<proteinExistence type="predicted"/>
<dbReference type="OrthoDB" id="9805649at2"/>
<feature type="compositionally biased region" description="Pro residues" evidence="1">
    <location>
        <begin position="76"/>
        <end position="85"/>
    </location>
</feature>
<dbReference type="GO" id="GO:0016788">
    <property type="term" value="F:hydrolase activity, acting on ester bonds"/>
    <property type="evidence" value="ECO:0007669"/>
    <property type="project" value="UniProtKB-ARBA"/>
</dbReference>
<evidence type="ECO:0000256" key="1">
    <source>
        <dbReference type="SAM" id="MobiDB-lite"/>
    </source>
</evidence>
<comment type="caution">
    <text evidence="2">The sequence shown here is derived from an EMBL/GenBank/DDBJ whole genome shotgun (WGS) entry which is preliminary data.</text>
</comment>
<dbReference type="Pfam" id="PF04311">
    <property type="entry name" value="DUF459"/>
    <property type="match status" value="1"/>
</dbReference>
<sequence>MRPRSLLRVLLTGLPLIVGSGPSAYAQYYGYAPNAPYPQQRRPPPRNAYPPGYYPGKLVQPAPGFSLRRLFGVQEAPPPMTPPVVRPRRAPAPRSTVVRQEKPKADPTTQVIVFGDALAEFAGQGLGELFSDSEDVAVIRKAKADGGLVEMDGADWTKAIDEALGPGKKTNVAVIMLGTQDRQSLKQDAASYEPLTDKWREIYRGRVDAAMRAFNERGLPVVWIGLPPARNAKTSEDFLAMNEIYRESVQRNGGTYVDVWPGFVDEENRYAMTGPDVDGQPAKLRTNDGAFFTKAGSRKIAHFADTEIKRLIESGQPAAIGSAPPADAGTAPDSLEAALPALPDDVAPVSLPTKPLIGPVLPLNQPVVAPGGTLVTGAPKLNGDHAYSLRRALRNGIAPASRPGRADDFRWPPS</sequence>
<dbReference type="AlphaFoldDB" id="A0A5N3PGR0"/>
<gene>
    <name evidence="2" type="ORF">FEZ63_02075</name>
</gene>
<dbReference type="InterPro" id="IPR007407">
    <property type="entry name" value="DUF459"/>
</dbReference>
<reference evidence="2 3" key="1">
    <citation type="journal article" date="2019" name="Microorganisms">
        <title>Genome Insights into the Novel Species Microvirga brassicacearum, a Rapeseed Endophyte with Biotechnological Potential.</title>
        <authorList>
            <person name="Jimenez-Gomez A."/>
            <person name="Saati-Santamaria Z."/>
            <person name="Igual J.M."/>
            <person name="Rivas R."/>
            <person name="Mateos P.F."/>
            <person name="Garcia-Fraile P."/>
        </authorList>
    </citation>
    <scope>NUCLEOTIDE SEQUENCE [LARGE SCALE GENOMIC DNA]</scope>
    <source>
        <strain evidence="2 3">CDVBN77</strain>
    </source>
</reference>
<dbReference type="InterPro" id="IPR036514">
    <property type="entry name" value="SGNH_hydro_sf"/>
</dbReference>
<dbReference type="Proteomes" id="UP000325684">
    <property type="component" value="Unassembled WGS sequence"/>
</dbReference>
<keyword evidence="3" id="KW-1185">Reference proteome</keyword>
<feature type="region of interest" description="Disordered" evidence="1">
    <location>
        <begin position="76"/>
        <end position="104"/>
    </location>
</feature>
<evidence type="ECO:0000313" key="3">
    <source>
        <dbReference type="Proteomes" id="UP000325684"/>
    </source>
</evidence>
<organism evidence="2 3">
    <name type="scientific">Microvirga brassicacearum</name>
    <dbReference type="NCBI Taxonomy" id="2580413"/>
    <lineage>
        <taxon>Bacteria</taxon>
        <taxon>Pseudomonadati</taxon>
        <taxon>Pseudomonadota</taxon>
        <taxon>Alphaproteobacteria</taxon>
        <taxon>Hyphomicrobiales</taxon>
        <taxon>Methylobacteriaceae</taxon>
        <taxon>Microvirga</taxon>
    </lineage>
</organism>
<dbReference type="Gene3D" id="3.40.50.1110">
    <property type="entry name" value="SGNH hydrolase"/>
    <property type="match status" value="1"/>
</dbReference>
<accession>A0A5N3PGR0</accession>
<protein>
    <submittedName>
        <fullName evidence="2">DUF459 domain-containing protein</fullName>
    </submittedName>
</protein>